<dbReference type="GO" id="GO:1903037">
    <property type="term" value="P:regulation of leukocyte cell-cell adhesion"/>
    <property type="evidence" value="ECO:0007669"/>
    <property type="project" value="UniProtKB-ARBA"/>
</dbReference>
<dbReference type="GO" id="GO:0009897">
    <property type="term" value="C:external side of plasma membrane"/>
    <property type="evidence" value="ECO:0007669"/>
    <property type="project" value="TreeGrafter"/>
</dbReference>
<keyword evidence="6" id="KW-0393">Immunoglobulin domain</keyword>
<feature type="non-terminal residue" evidence="8">
    <location>
        <position position="1"/>
    </location>
</feature>
<dbReference type="Proteomes" id="UP000034805">
    <property type="component" value="Unassembled WGS sequence"/>
</dbReference>
<dbReference type="Pfam" id="PF07686">
    <property type="entry name" value="V-set"/>
    <property type="match status" value="1"/>
</dbReference>
<evidence type="ECO:0000256" key="1">
    <source>
        <dbReference type="ARBA" id="ARBA00004370"/>
    </source>
</evidence>
<dbReference type="PROSITE" id="PS50835">
    <property type="entry name" value="IG_LIKE"/>
    <property type="match status" value="1"/>
</dbReference>
<dbReference type="InterPro" id="IPR007110">
    <property type="entry name" value="Ig-like_dom"/>
</dbReference>
<dbReference type="GO" id="GO:0005102">
    <property type="term" value="F:signaling receptor binding"/>
    <property type="evidence" value="ECO:0007669"/>
    <property type="project" value="TreeGrafter"/>
</dbReference>
<keyword evidence="4" id="KW-1015">Disulfide bond</keyword>
<dbReference type="EMBL" id="JARO02020954">
    <property type="protein sequence ID" value="KPP56463.1"/>
    <property type="molecule type" value="Genomic_DNA"/>
</dbReference>
<evidence type="ECO:0000256" key="2">
    <source>
        <dbReference type="ARBA" id="ARBA00022729"/>
    </source>
</evidence>
<evidence type="ECO:0000256" key="5">
    <source>
        <dbReference type="ARBA" id="ARBA00023180"/>
    </source>
</evidence>
<protein>
    <recommendedName>
        <fullName evidence="7">Ig-like domain-containing protein</fullName>
    </recommendedName>
</protein>
<evidence type="ECO:0000256" key="4">
    <source>
        <dbReference type="ARBA" id="ARBA00023157"/>
    </source>
</evidence>
<dbReference type="InterPro" id="IPR013106">
    <property type="entry name" value="Ig_V-set"/>
</dbReference>
<dbReference type="InterPro" id="IPR036179">
    <property type="entry name" value="Ig-like_dom_sf"/>
</dbReference>
<proteinExistence type="predicted"/>
<organism evidence="8 9">
    <name type="scientific">Scleropages formosus</name>
    <name type="common">Asian bonytongue</name>
    <name type="synonym">Osteoglossum formosum</name>
    <dbReference type="NCBI Taxonomy" id="113540"/>
    <lineage>
        <taxon>Eukaryota</taxon>
        <taxon>Metazoa</taxon>
        <taxon>Chordata</taxon>
        <taxon>Craniata</taxon>
        <taxon>Vertebrata</taxon>
        <taxon>Euteleostomi</taxon>
        <taxon>Actinopterygii</taxon>
        <taxon>Neopterygii</taxon>
        <taxon>Teleostei</taxon>
        <taxon>Osteoglossocephala</taxon>
        <taxon>Osteoglossomorpha</taxon>
        <taxon>Osteoglossiformes</taxon>
        <taxon>Osteoglossidae</taxon>
        <taxon>Scleropages</taxon>
    </lineage>
</organism>
<dbReference type="AlphaFoldDB" id="A0A0P7T6C3"/>
<dbReference type="FunFam" id="2.60.40.10:FF:000142">
    <property type="entry name" value="V-set domain-containing T-cell activation inhibitor 1"/>
    <property type="match status" value="1"/>
</dbReference>
<feature type="non-terminal residue" evidence="8">
    <location>
        <position position="82"/>
    </location>
</feature>
<dbReference type="GO" id="GO:0050852">
    <property type="term" value="P:T cell receptor signaling pathway"/>
    <property type="evidence" value="ECO:0007669"/>
    <property type="project" value="TreeGrafter"/>
</dbReference>
<accession>A0A0P7T6C3</accession>
<reference evidence="8 9" key="1">
    <citation type="submission" date="2015-08" db="EMBL/GenBank/DDBJ databases">
        <title>The genome of the Asian arowana (Scleropages formosus).</title>
        <authorList>
            <person name="Tan M.H."/>
            <person name="Gan H.M."/>
            <person name="Croft L.J."/>
            <person name="Austin C.M."/>
        </authorList>
    </citation>
    <scope>NUCLEOTIDE SEQUENCE [LARGE SCALE GENOMIC DNA]</scope>
    <source>
        <strain evidence="8">Aro1</strain>
    </source>
</reference>
<keyword evidence="2" id="KW-0732">Signal</keyword>
<dbReference type="PANTHER" id="PTHR24100">
    <property type="entry name" value="BUTYROPHILIN"/>
    <property type="match status" value="1"/>
</dbReference>
<evidence type="ECO:0000259" key="7">
    <source>
        <dbReference type="PROSITE" id="PS50835"/>
    </source>
</evidence>
<gene>
    <name evidence="8" type="ORF">Z043_125913</name>
</gene>
<dbReference type="Gene3D" id="2.60.40.10">
    <property type="entry name" value="Immunoglobulins"/>
    <property type="match status" value="1"/>
</dbReference>
<evidence type="ECO:0000313" key="9">
    <source>
        <dbReference type="Proteomes" id="UP000034805"/>
    </source>
</evidence>
<name>A0A0P7T6C3_SCLFO</name>
<dbReference type="GO" id="GO:0050863">
    <property type="term" value="P:regulation of T cell activation"/>
    <property type="evidence" value="ECO:0007669"/>
    <property type="project" value="UniProtKB-ARBA"/>
</dbReference>
<feature type="domain" description="Ig-like" evidence="7">
    <location>
        <begin position="1"/>
        <end position="82"/>
    </location>
</feature>
<dbReference type="SUPFAM" id="SSF48726">
    <property type="entry name" value="Immunoglobulin"/>
    <property type="match status" value="1"/>
</dbReference>
<dbReference type="InterPro" id="IPR013783">
    <property type="entry name" value="Ig-like_fold"/>
</dbReference>
<evidence type="ECO:0000313" key="8">
    <source>
        <dbReference type="EMBL" id="KPP56463.1"/>
    </source>
</evidence>
<dbReference type="GO" id="GO:0001817">
    <property type="term" value="P:regulation of cytokine production"/>
    <property type="evidence" value="ECO:0007669"/>
    <property type="project" value="TreeGrafter"/>
</dbReference>
<evidence type="ECO:0000256" key="3">
    <source>
        <dbReference type="ARBA" id="ARBA00023136"/>
    </source>
</evidence>
<dbReference type="InterPro" id="IPR050504">
    <property type="entry name" value="IgSF_BTN/MOG"/>
</dbReference>
<comment type="subcellular location">
    <subcellularLocation>
        <location evidence="1">Membrane</location>
    </subcellularLocation>
</comment>
<comment type="caution">
    <text evidence="8">The sequence shown here is derived from an EMBL/GenBank/DDBJ whole genome shotgun (WGS) entry which is preliminary data.</text>
</comment>
<keyword evidence="5" id="KW-0325">Glycoprotein</keyword>
<evidence type="ECO:0000256" key="6">
    <source>
        <dbReference type="ARBA" id="ARBA00023319"/>
    </source>
</evidence>
<keyword evidence="3" id="KW-0472">Membrane</keyword>
<sequence>AGSEVVHWYRGNAVVHSFYHGQDQLNKQDSYFRDRTSLFGDQVANGNASLLLHRTQVQDGGEYKCYSSSLLGNQQFVFLEVS</sequence>